<evidence type="ECO:0000313" key="4">
    <source>
        <dbReference type="Proteomes" id="UP000055590"/>
    </source>
</evidence>
<dbReference type="GO" id="GO:0004866">
    <property type="term" value="F:endopeptidase inhibitor activity"/>
    <property type="evidence" value="ECO:0007669"/>
    <property type="project" value="TreeGrafter"/>
</dbReference>
<name>A0A0K1PIW6_9BACT</name>
<dbReference type="STRING" id="1391653.AKJ08_3723"/>
<dbReference type="Pfam" id="PF07703">
    <property type="entry name" value="A2M_BRD"/>
    <property type="match status" value="1"/>
</dbReference>
<dbReference type="KEGG" id="vin:AKJ08_3723"/>
<reference evidence="3 4" key="1">
    <citation type="submission" date="2015-08" db="EMBL/GenBank/DDBJ databases">
        <authorList>
            <person name="Babu N.S."/>
            <person name="Beckwith C.J."/>
            <person name="Beseler K.G."/>
            <person name="Brison A."/>
            <person name="Carone J.V."/>
            <person name="Caskin T.P."/>
            <person name="Diamond M."/>
            <person name="Durham M.E."/>
            <person name="Foxe J.M."/>
            <person name="Go M."/>
            <person name="Henderson B.A."/>
            <person name="Jones I.B."/>
            <person name="McGettigan J.A."/>
            <person name="Micheletti S.J."/>
            <person name="Nasrallah M.E."/>
            <person name="Ortiz D."/>
            <person name="Piller C.R."/>
            <person name="Privatt S.R."/>
            <person name="Schneider S.L."/>
            <person name="Sharp S."/>
            <person name="Smith T.C."/>
            <person name="Stanton J.D."/>
            <person name="Ullery H.E."/>
            <person name="Wilson R.J."/>
            <person name="Serrano M.G."/>
            <person name="Buck G."/>
            <person name="Lee V."/>
            <person name="Wang Y."/>
            <person name="Carvalho R."/>
            <person name="Voegtly L."/>
            <person name="Shi R."/>
            <person name="Duckworth R."/>
            <person name="Johnson A."/>
            <person name="Loviza R."/>
            <person name="Walstead R."/>
            <person name="Shah Z."/>
            <person name="Kiflezghi M."/>
            <person name="Wade K."/>
            <person name="Ball S.L."/>
            <person name="Bradley K.W."/>
            <person name="Asai D.J."/>
            <person name="Bowman C.A."/>
            <person name="Russell D.A."/>
            <person name="Pope W.H."/>
            <person name="Jacobs-Sera D."/>
            <person name="Hendrix R.W."/>
            <person name="Hatfull G.F."/>
        </authorList>
    </citation>
    <scope>NUCLEOTIDE SEQUENCE [LARGE SCALE GENOMIC DNA]</scope>
    <source>
        <strain evidence="3 4">DSM 27710</strain>
    </source>
</reference>
<gene>
    <name evidence="3" type="ORF">AKJ08_3723</name>
</gene>
<dbReference type="PANTHER" id="PTHR40094:SF1">
    <property type="entry name" value="UBIQUITIN DOMAIN-CONTAINING PROTEIN"/>
    <property type="match status" value="1"/>
</dbReference>
<dbReference type="PANTHER" id="PTHR40094">
    <property type="entry name" value="ALPHA-2-MACROGLOBULIN HOMOLOG"/>
    <property type="match status" value="1"/>
</dbReference>
<feature type="compositionally biased region" description="Gly residues" evidence="1">
    <location>
        <begin position="105"/>
        <end position="114"/>
    </location>
</feature>
<sequence>MKVLPSTRTLKVKATPKALSLSPGGSTTIDLEVYEPSGRPAKNAEVAVIVVDEAVLALSGYETPDPLAVFYADRSADVRALGNRENVILGSPRRAREEGGREGGRGLGLGGLGARGASAKRS</sequence>
<accession>A0A0K1PIW6</accession>
<keyword evidence="4" id="KW-1185">Reference proteome</keyword>
<dbReference type="AlphaFoldDB" id="A0A0K1PIW6"/>
<dbReference type="Proteomes" id="UP000055590">
    <property type="component" value="Chromosome"/>
</dbReference>
<organism evidence="3 4">
    <name type="scientific">Vulgatibacter incomptus</name>
    <dbReference type="NCBI Taxonomy" id="1391653"/>
    <lineage>
        <taxon>Bacteria</taxon>
        <taxon>Pseudomonadati</taxon>
        <taxon>Myxococcota</taxon>
        <taxon>Myxococcia</taxon>
        <taxon>Myxococcales</taxon>
        <taxon>Cystobacterineae</taxon>
        <taxon>Vulgatibacteraceae</taxon>
        <taxon>Vulgatibacter</taxon>
    </lineage>
</organism>
<dbReference type="InterPro" id="IPR011625">
    <property type="entry name" value="A2M_N_BRD"/>
</dbReference>
<evidence type="ECO:0000256" key="1">
    <source>
        <dbReference type="SAM" id="MobiDB-lite"/>
    </source>
</evidence>
<evidence type="ECO:0000259" key="2">
    <source>
        <dbReference type="Pfam" id="PF07703"/>
    </source>
</evidence>
<dbReference type="InterPro" id="IPR051802">
    <property type="entry name" value="YfhM-like"/>
</dbReference>
<proteinExistence type="predicted"/>
<protein>
    <recommendedName>
        <fullName evidence="2">Alpha-2-macroglobulin bait region domain-containing protein</fullName>
    </recommendedName>
</protein>
<evidence type="ECO:0000313" key="3">
    <source>
        <dbReference type="EMBL" id="AKU93336.1"/>
    </source>
</evidence>
<dbReference type="EMBL" id="CP012332">
    <property type="protein sequence ID" value="AKU93336.1"/>
    <property type="molecule type" value="Genomic_DNA"/>
</dbReference>
<feature type="domain" description="Alpha-2-macroglobulin bait region" evidence="2">
    <location>
        <begin position="5"/>
        <end position="58"/>
    </location>
</feature>
<dbReference type="RefSeq" id="WP_169788873.1">
    <property type="nucleotide sequence ID" value="NZ_CP012332.1"/>
</dbReference>
<feature type="compositionally biased region" description="Basic and acidic residues" evidence="1">
    <location>
        <begin position="94"/>
        <end position="104"/>
    </location>
</feature>
<feature type="region of interest" description="Disordered" evidence="1">
    <location>
        <begin position="92"/>
        <end position="122"/>
    </location>
</feature>